<feature type="domain" description="YchJ-like middle NTF2-like" evidence="3">
    <location>
        <begin position="124"/>
        <end position="198"/>
    </location>
</feature>
<keyword evidence="1" id="KW-0472">Membrane</keyword>
<feature type="transmembrane region" description="Helical" evidence="1">
    <location>
        <begin position="73"/>
        <end position="89"/>
    </location>
</feature>
<keyword evidence="1" id="KW-0812">Transmembrane</keyword>
<dbReference type="Pfam" id="PF17775">
    <property type="entry name" value="YchJ_M-like"/>
    <property type="match status" value="1"/>
</dbReference>
<keyword evidence="1" id="KW-1133">Transmembrane helix</keyword>
<reference evidence="5" key="1">
    <citation type="journal article" date="2019" name="Int. J. Syst. Evol. Microbiol.">
        <title>The Global Catalogue of Microorganisms (GCM) 10K type strain sequencing project: providing services to taxonomists for standard genome sequencing and annotation.</title>
        <authorList>
            <consortium name="The Broad Institute Genomics Platform"/>
            <consortium name="The Broad Institute Genome Sequencing Center for Infectious Disease"/>
            <person name="Wu L."/>
            <person name="Ma J."/>
        </authorList>
    </citation>
    <scope>NUCLEOTIDE SEQUENCE [LARGE SCALE GENOMIC DNA]</scope>
    <source>
        <strain evidence="5">CCUG 57113</strain>
    </source>
</reference>
<name>A0ABW0LW98_9BACL</name>
<gene>
    <name evidence="4" type="ORF">ACFPPD_15665</name>
</gene>
<dbReference type="InterPro" id="IPR048469">
    <property type="entry name" value="YchJ-like_M"/>
</dbReference>
<protein>
    <submittedName>
        <fullName evidence="4">Zinc ribbon domain-containing protein</fullName>
    </submittedName>
</protein>
<organism evidence="4 5">
    <name type="scientific">Cohnella suwonensis</name>
    <dbReference type="NCBI Taxonomy" id="696072"/>
    <lineage>
        <taxon>Bacteria</taxon>
        <taxon>Bacillati</taxon>
        <taxon>Bacillota</taxon>
        <taxon>Bacilli</taxon>
        <taxon>Bacillales</taxon>
        <taxon>Paenibacillaceae</taxon>
        <taxon>Cohnella</taxon>
    </lineage>
</organism>
<evidence type="ECO:0000313" key="5">
    <source>
        <dbReference type="Proteomes" id="UP001596105"/>
    </source>
</evidence>
<feature type="domain" description="Zinc-ribbon" evidence="2">
    <location>
        <begin position="2"/>
        <end position="24"/>
    </location>
</feature>
<accession>A0ABW0LW98</accession>
<dbReference type="Gene3D" id="3.10.450.50">
    <property type="match status" value="1"/>
</dbReference>
<keyword evidence="5" id="KW-1185">Reference proteome</keyword>
<dbReference type="EMBL" id="JBHSMH010000054">
    <property type="protein sequence ID" value="MFC5470145.1"/>
    <property type="molecule type" value="Genomic_DNA"/>
</dbReference>
<evidence type="ECO:0000256" key="1">
    <source>
        <dbReference type="SAM" id="Phobius"/>
    </source>
</evidence>
<sequence>MYCAECGEKLVDSAISCPSCGSEVRQKPPATEAMLAAVSAPVAATLESPASEPDPFAGLPQGKTLALSTRAKALILLLLAAGAVLYFMLKSAGGGDAQSTPEGVVKGFFIAVQAENAEKMFSYMWSPENSDEVKKDLIKQYNELFKSDALKIVDYEILSSQTTEKTATVKYKMIVKQEQNEQMVEESFQLSKFDDKWYLDGF</sequence>
<proteinExistence type="predicted"/>
<dbReference type="InterPro" id="IPR026870">
    <property type="entry name" value="Zinc_ribbon_dom"/>
</dbReference>
<evidence type="ECO:0000259" key="2">
    <source>
        <dbReference type="Pfam" id="PF13240"/>
    </source>
</evidence>
<dbReference type="Proteomes" id="UP001596105">
    <property type="component" value="Unassembled WGS sequence"/>
</dbReference>
<evidence type="ECO:0000259" key="3">
    <source>
        <dbReference type="Pfam" id="PF17775"/>
    </source>
</evidence>
<dbReference type="Pfam" id="PF13240">
    <property type="entry name" value="Zn_Ribbon_1"/>
    <property type="match status" value="1"/>
</dbReference>
<evidence type="ECO:0000313" key="4">
    <source>
        <dbReference type="EMBL" id="MFC5470145.1"/>
    </source>
</evidence>
<comment type="caution">
    <text evidence="4">The sequence shown here is derived from an EMBL/GenBank/DDBJ whole genome shotgun (WGS) entry which is preliminary data.</text>
</comment>
<dbReference type="RefSeq" id="WP_209750929.1">
    <property type="nucleotide sequence ID" value="NZ_JBHSMH010000054.1"/>
</dbReference>